<dbReference type="AlphaFoldDB" id="A0AAV5M0N3"/>
<dbReference type="Proteomes" id="UP001054252">
    <property type="component" value="Unassembled WGS sequence"/>
</dbReference>
<name>A0AAV5M0N3_9ROSI</name>
<proteinExistence type="predicted"/>
<organism evidence="1 2">
    <name type="scientific">Rubroshorea leprosula</name>
    <dbReference type="NCBI Taxonomy" id="152421"/>
    <lineage>
        <taxon>Eukaryota</taxon>
        <taxon>Viridiplantae</taxon>
        <taxon>Streptophyta</taxon>
        <taxon>Embryophyta</taxon>
        <taxon>Tracheophyta</taxon>
        <taxon>Spermatophyta</taxon>
        <taxon>Magnoliopsida</taxon>
        <taxon>eudicotyledons</taxon>
        <taxon>Gunneridae</taxon>
        <taxon>Pentapetalae</taxon>
        <taxon>rosids</taxon>
        <taxon>malvids</taxon>
        <taxon>Malvales</taxon>
        <taxon>Dipterocarpaceae</taxon>
        <taxon>Rubroshorea</taxon>
    </lineage>
</organism>
<reference evidence="1 2" key="1">
    <citation type="journal article" date="2021" name="Commun. Biol.">
        <title>The genome of Shorea leprosula (Dipterocarpaceae) highlights the ecological relevance of drought in aseasonal tropical rainforests.</title>
        <authorList>
            <person name="Ng K.K.S."/>
            <person name="Kobayashi M.J."/>
            <person name="Fawcett J.A."/>
            <person name="Hatakeyama M."/>
            <person name="Paape T."/>
            <person name="Ng C.H."/>
            <person name="Ang C.C."/>
            <person name="Tnah L.H."/>
            <person name="Lee C.T."/>
            <person name="Nishiyama T."/>
            <person name="Sese J."/>
            <person name="O'Brien M.J."/>
            <person name="Copetti D."/>
            <person name="Mohd Noor M.I."/>
            <person name="Ong R.C."/>
            <person name="Putra M."/>
            <person name="Sireger I.Z."/>
            <person name="Indrioko S."/>
            <person name="Kosugi Y."/>
            <person name="Izuno A."/>
            <person name="Isagi Y."/>
            <person name="Lee S.L."/>
            <person name="Shimizu K.K."/>
        </authorList>
    </citation>
    <scope>NUCLEOTIDE SEQUENCE [LARGE SCALE GENOMIC DNA]</scope>
    <source>
        <strain evidence="1">214</strain>
    </source>
</reference>
<dbReference type="EMBL" id="BPVZ01000160">
    <property type="protein sequence ID" value="GKV42624.1"/>
    <property type="molecule type" value="Genomic_DNA"/>
</dbReference>
<accession>A0AAV5M0N3</accession>
<comment type="caution">
    <text evidence="1">The sequence shown here is derived from an EMBL/GenBank/DDBJ whole genome shotgun (WGS) entry which is preliminary data.</text>
</comment>
<evidence type="ECO:0000313" key="1">
    <source>
        <dbReference type="EMBL" id="GKV42624.1"/>
    </source>
</evidence>
<gene>
    <name evidence="1" type="ORF">SLEP1_g50007</name>
</gene>
<evidence type="ECO:0000313" key="2">
    <source>
        <dbReference type="Proteomes" id="UP001054252"/>
    </source>
</evidence>
<sequence length="60" mass="7224">MEIFSSDRLILANRLSSVRSCATANPFQLFIFSYISWARFRRKDQCKEDVREDRHCPRKK</sequence>
<keyword evidence="2" id="KW-1185">Reference proteome</keyword>
<protein>
    <submittedName>
        <fullName evidence="1">Uncharacterized protein</fullName>
    </submittedName>
</protein>